<proteinExistence type="predicted"/>
<evidence type="ECO:0000313" key="2">
    <source>
        <dbReference type="EMBL" id="KAG5631887.1"/>
    </source>
</evidence>
<keyword evidence="3" id="KW-1185">Reference proteome</keyword>
<name>A0A9J6B636_SOLCO</name>
<evidence type="ECO:0000313" key="3">
    <source>
        <dbReference type="Proteomes" id="UP000824120"/>
    </source>
</evidence>
<accession>A0A9J6B636</accession>
<evidence type="ECO:0000256" key="1">
    <source>
        <dbReference type="SAM" id="SignalP"/>
    </source>
</evidence>
<feature type="chain" id="PRO_5039941527" description="Secreted protein" evidence="1">
    <location>
        <begin position="16"/>
        <end position="268"/>
    </location>
</feature>
<dbReference type="AlphaFoldDB" id="A0A9J6B636"/>
<dbReference type="EMBL" id="JACXVP010000001">
    <property type="protein sequence ID" value="KAG5631887.1"/>
    <property type="molecule type" value="Genomic_DNA"/>
</dbReference>
<evidence type="ECO:0008006" key="4">
    <source>
        <dbReference type="Google" id="ProtNLM"/>
    </source>
</evidence>
<reference evidence="2 3" key="1">
    <citation type="submission" date="2020-09" db="EMBL/GenBank/DDBJ databases">
        <title>De no assembly of potato wild relative species, Solanum commersonii.</title>
        <authorList>
            <person name="Cho K."/>
        </authorList>
    </citation>
    <scope>NUCLEOTIDE SEQUENCE [LARGE SCALE GENOMIC DNA]</scope>
    <source>
        <strain evidence="2">LZ3.2</strain>
        <tissue evidence="2">Leaf</tissue>
    </source>
</reference>
<dbReference type="Proteomes" id="UP000824120">
    <property type="component" value="Chromosome 1"/>
</dbReference>
<keyword evidence="1" id="KW-0732">Signal</keyword>
<organism evidence="2 3">
    <name type="scientific">Solanum commersonii</name>
    <name type="common">Commerson's wild potato</name>
    <name type="synonym">Commerson's nightshade</name>
    <dbReference type="NCBI Taxonomy" id="4109"/>
    <lineage>
        <taxon>Eukaryota</taxon>
        <taxon>Viridiplantae</taxon>
        <taxon>Streptophyta</taxon>
        <taxon>Embryophyta</taxon>
        <taxon>Tracheophyta</taxon>
        <taxon>Spermatophyta</taxon>
        <taxon>Magnoliopsida</taxon>
        <taxon>eudicotyledons</taxon>
        <taxon>Gunneridae</taxon>
        <taxon>Pentapetalae</taxon>
        <taxon>asterids</taxon>
        <taxon>lamiids</taxon>
        <taxon>Solanales</taxon>
        <taxon>Solanaceae</taxon>
        <taxon>Solanoideae</taxon>
        <taxon>Solaneae</taxon>
        <taxon>Solanum</taxon>
    </lineage>
</organism>
<sequence length="268" mass="28259">MLFSLISICSSSVSASDSSVAMSSICTSPVVIDGISDVAGASSVSVALNKVVVTLTVKLSTKAPRGVSASKIVASIIHSTAASNLVALTSAEWAKPDGPKAEVGKDAYVGIESMSTFGDISTGAALFLSASSRVYSASIRLISIDEEGITLISLVISRGTPACWHNSVIKIGNGRKVYFCLALMVISCSIRSPRLMLLLDMIDPRQVALGWHRMDSFWDGMIVLLMKPNQNQAAILRSLLSIGSTVSIHLEVVSEINRASQPLKSSKD</sequence>
<comment type="caution">
    <text evidence="2">The sequence shown here is derived from an EMBL/GenBank/DDBJ whole genome shotgun (WGS) entry which is preliminary data.</text>
</comment>
<protein>
    <recommendedName>
        <fullName evidence="4">Secreted protein</fullName>
    </recommendedName>
</protein>
<gene>
    <name evidence="2" type="ORF">H5410_003604</name>
</gene>
<feature type="signal peptide" evidence="1">
    <location>
        <begin position="1"/>
        <end position="15"/>
    </location>
</feature>